<keyword evidence="6" id="KW-0472">Membrane</keyword>
<evidence type="ECO:0000256" key="2">
    <source>
        <dbReference type="ARBA" id="ARBA00006228"/>
    </source>
</evidence>
<keyword evidence="5" id="KW-1133">Transmembrane helix</keyword>
<sequence>MKTAVHAVVYALWLIKEIFVAGFSLAAESFKPQNNYRPVVVRYPLRVTSAWEIFWFTSSITATPGTLSLGLREPVAEGLPRIVLVQAVMGDDPASIMEDLADMEERLAPRVKGIDYGVPGQGPTKELASTFYEYPLDTLGRHMRAPDIAKTDDTPLAAHDVEKYSVWPLRQVAQNKDARKDDKK</sequence>
<dbReference type="AlphaFoldDB" id="A0A2N6TR40"/>
<keyword evidence="3" id="KW-1003">Cell membrane</keyword>
<organism evidence="7 8">
    <name type="scientific">Corynebacterium aurimucosum</name>
    <dbReference type="NCBI Taxonomy" id="169292"/>
    <lineage>
        <taxon>Bacteria</taxon>
        <taxon>Bacillati</taxon>
        <taxon>Actinomycetota</taxon>
        <taxon>Actinomycetes</taxon>
        <taxon>Mycobacteriales</taxon>
        <taxon>Corynebacteriaceae</taxon>
        <taxon>Corynebacterium</taxon>
    </lineage>
</organism>
<evidence type="ECO:0000313" key="8">
    <source>
        <dbReference type="Proteomes" id="UP000320648"/>
    </source>
</evidence>
<reference evidence="7 8" key="1">
    <citation type="submission" date="2019-07" db="EMBL/GenBank/DDBJ databases">
        <title>Draft genome of C. aurimucosum strain 15-4290.</title>
        <authorList>
            <person name="Pacheco L.G.C."/>
            <person name="Aguiar E.R.G.R."/>
            <person name="Navas J."/>
            <person name="Santos C.S."/>
            <person name="Rocha D.J.P.G."/>
        </authorList>
    </citation>
    <scope>NUCLEOTIDE SEQUENCE [LARGE SCALE GENOMIC DNA]</scope>
    <source>
        <strain evidence="7 8">15-4290</strain>
    </source>
</reference>
<dbReference type="Pfam" id="PF01899">
    <property type="entry name" value="MNHE"/>
    <property type="match status" value="1"/>
</dbReference>
<dbReference type="NCBIfam" id="NF009297">
    <property type="entry name" value="PRK12654.1"/>
    <property type="match status" value="1"/>
</dbReference>
<dbReference type="RefSeq" id="WP_046648023.1">
    <property type="nucleotide sequence ID" value="NZ_PNHI01000002.1"/>
</dbReference>
<comment type="subcellular location">
    <subcellularLocation>
        <location evidence="1">Cell membrane</location>
        <topology evidence="1">Multi-pass membrane protein</topology>
    </subcellularLocation>
</comment>
<keyword evidence="4" id="KW-0812">Transmembrane</keyword>
<protein>
    <submittedName>
        <fullName evidence="7">Monovalent cation/H+ antiporter subunit E</fullName>
    </submittedName>
</protein>
<evidence type="ECO:0000256" key="5">
    <source>
        <dbReference type="ARBA" id="ARBA00022989"/>
    </source>
</evidence>
<comment type="caution">
    <text evidence="7">The sequence shown here is derived from an EMBL/GenBank/DDBJ whole genome shotgun (WGS) entry which is preliminary data.</text>
</comment>
<dbReference type="Proteomes" id="UP000320648">
    <property type="component" value="Unassembled WGS sequence"/>
</dbReference>
<comment type="similarity">
    <text evidence="2">Belongs to the CPA3 antiporters (TC 2.A.63) subunit E family.</text>
</comment>
<dbReference type="InterPro" id="IPR002758">
    <property type="entry name" value="Cation_antiport_E"/>
</dbReference>
<name>A0A2N6TR40_9CORY</name>
<dbReference type="PANTHER" id="PTHR34584:SF1">
    <property type="entry name" value="NA(+)_H(+) ANTIPORTER SUBUNIT E1"/>
    <property type="match status" value="1"/>
</dbReference>
<proteinExistence type="inferred from homology"/>
<gene>
    <name evidence="7" type="ORF">FQN05_00905</name>
</gene>
<dbReference type="GO" id="GO:0008324">
    <property type="term" value="F:monoatomic cation transmembrane transporter activity"/>
    <property type="evidence" value="ECO:0007669"/>
    <property type="project" value="InterPro"/>
</dbReference>
<dbReference type="EMBL" id="VMTX01000001">
    <property type="protein sequence ID" value="TVU86809.1"/>
    <property type="molecule type" value="Genomic_DNA"/>
</dbReference>
<evidence type="ECO:0000313" key="7">
    <source>
        <dbReference type="EMBL" id="TVU86809.1"/>
    </source>
</evidence>
<dbReference type="GO" id="GO:0005886">
    <property type="term" value="C:plasma membrane"/>
    <property type="evidence" value="ECO:0007669"/>
    <property type="project" value="UniProtKB-SubCell"/>
</dbReference>
<evidence type="ECO:0000256" key="1">
    <source>
        <dbReference type="ARBA" id="ARBA00004651"/>
    </source>
</evidence>
<evidence type="ECO:0000256" key="3">
    <source>
        <dbReference type="ARBA" id="ARBA00022475"/>
    </source>
</evidence>
<evidence type="ECO:0000256" key="6">
    <source>
        <dbReference type="ARBA" id="ARBA00023136"/>
    </source>
</evidence>
<evidence type="ECO:0000256" key="4">
    <source>
        <dbReference type="ARBA" id="ARBA00022692"/>
    </source>
</evidence>
<dbReference type="PANTHER" id="PTHR34584">
    <property type="entry name" value="NA(+)/H(+) ANTIPORTER SUBUNIT E1"/>
    <property type="match status" value="1"/>
</dbReference>
<accession>A0A2N6TR40</accession>